<keyword evidence="3" id="KW-1185">Reference proteome</keyword>
<dbReference type="PROSITE" id="PS51186">
    <property type="entry name" value="GNAT"/>
    <property type="match status" value="1"/>
</dbReference>
<protein>
    <submittedName>
        <fullName evidence="2">GNAT family N-acetyltransferase</fullName>
    </submittedName>
</protein>
<name>A0ABY4GBU9_9BACT</name>
<dbReference type="InterPro" id="IPR000182">
    <property type="entry name" value="GNAT_dom"/>
</dbReference>
<dbReference type="Pfam" id="PF13302">
    <property type="entry name" value="Acetyltransf_3"/>
    <property type="match status" value="1"/>
</dbReference>
<dbReference type="PANTHER" id="PTHR43792">
    <property type="entry name" value="GNAT FAMILY, PUTATIVE (AFU_ORTHOLOGUE AFUA_3G00765)-RELATED-RELATED"/>
    <property type="match status" value="1"/>
</dbReference>
<dbReference type="InterPro" id="IPR016181">
    <property type="entry name" value="Acyl_CoA_acyltransferase"/>
</dbReference>
<evidence type="ECO:0000259" key="1">
    <source>
        <dbReference type="PROSITE" id="PS51186"/>
    </source>
</evidence>
<dbReference type="SUPFAM" id="SSF55729">
    <property type="entry name" value="Acyl-CoA N-acyltransferases (Nat)"/>
    <property type="match status" value="1"/>
</dbReference>
<reference evidence="2" key="1">
    <citation type="submission" date="2022-04" db="EMBL/GenBank/DDBJ databases">
        <title>Hymenobacter sp. isolated from the air.</title>
        <authorList>
            <person name="Won M."/>
            <person name="Lee C.-M."/>
            <person name="Woen H.-Y."/>
            <person name="Kwon S.-W."/>
        </authorList>
    </citation>
    <scope>NUCLEOTIDE SEQUENCE</scope>
    <source>
        <strain evidence="2">5420S-77</strain>
    </source>
</reference>
<proteinExistence type="predicted"/>
<organism evidence="2 3">
    <name type="scientific">Hymenobacter volaticus</name>
    <dbReference type="NCBI Taxonomy" id="2932254"/>
    <lineage>
        <taxon>Bacteria</taxon>
        <taxon>Pseudomonadati</taxon>
        <taxon>Bacteroidota</taxon>
        <taxon>Cytophagia</taxon>
        <taxon>Cytophagales</taxon>
        <taxon>Hymenobacteraceae</taxon>
        <taxon>Hymenobacter</taxon>
    </lineage>
</organism>
<accession>A0ABY4GBU9</accession>
<dbReference type="EMBL" id="CP095061">
    <property type="protein sequence ID" value="UOQ68380.1"/>
    <property type="molecule type" value="Genomic_DNA"/>
</dbReference>
<evidence type="ECO:0000313" key="3">
    <source>
        <dbReference type="Proteomes" id="UP000830401"/>
    </source>
</evidence>
<feature type="domain" description="N-acetyltransferase" evidence="1">
    <location>
        <begin position="23"/>
        <end position="186"/>
    </location>
</feature>
<dbReference type="InterPro" id="IPR051531">
    <property type="entry name" value="N-acetyltransferase"/>
</dbReference>
<gene>
    <name evidence="2" type="ORF">MUN86_11315</name>
</gene>
<dbReference type="RefSeq" id="WP_245125448.1">
    <property type="nucleotide sequence ID" value="NZ_CP095061.1"/>
</dbReference>
<dbReference type="PANTHER" id="PTHR43792:SF16">
    <property type="entry name" value="N-ACETYLTRANSFERASE DOMAIN-CONTAINING PROTEIN"/>
    <property type="match status" value="1"/>
</dbReference>
<evidence type="ECO:0000313" key="2">
    <source>
        <dbReference type="EMBL" id="UOQ68380.1"/>
    </source>
</evidence>
<dbReference type="Gene3D" id="3.40.630.30">
    <property type="match status" value="1"/>
</dbReference>
<dbReference type="Proteomes" id="UP000830401">
    <property type="component" value="Chromosome"/>
</dbReference>
<sequence length="191" mass="21655">MLNHSLKPTSALTQAPVLETERLVLRSYRPDDLTEFAAMHRDPSFYRYLGGQPISREESWRRILTQQGHWSLMGFGYWAVEEKSTGRFIGSVGFADFNRDIKPSISGMPEIGWVLAPRVHGMGYATEAVRAVLAWGNRHFQTKETVCIIDSDNVPSLRVAHKFGYQEVARTTYKEQPIVILTRPQETASLG</sequence>